<dbReference type="EMBL" id="LGTL01000002">
    <property type="protein sequence ID" value="KPA85239.1"/>
    <property type="molecule type" value="Genomic_DNA"/>
</dbReference>
<dbReference type="OMA" id="YRYVALM"/>
<accession>A0A0M9G9C2</accession>
<keyword evidence="3" id="KW-1185">Reference proteome</keyword>
<evidence type="ECO:0000313" key="2">
    <source>
        <dbReference type="EMBL" id="KPA85239.1"/>
    </source>
</evidence>
<organism evidence="2 3">
    <name type="scientific">Leptomonas pyrrhocoris</name>
    <name type="common">Firebug parasite</name>
    <dbReference type="NCBI Taxonomy" id="157538"/>
    <lineage>
        <taxon>Eukaryota</taxon>
        <taxon>Discoba</taxon>
        <taxon>Euglenozoa</taxon>
        <taxon>Kinetoplastea</taxon>
        <taxon>Metakinetoplastina</taxon>
        <taxon>Trypanosomatida</taxon>
        <taxon>Trypanosomatidae</taxon>
        <taxon>Leishmaniinae</taxon>
        <taxon>Leptomonas</taxon>
    </lineage>
</organism>
<keyword evidence="1" id="KW-0812">Transmembrane</keyword>
<feature type="transmembrane region" description="Helical" evidence="1">
    <location>
        <begin position="14"/>
        <end position="34"/>
    </location>
</feature>
<proteinExistence type="predicted"/>
<evidence type="ECO:0000313" key="3">
    <source>
        <dbReference type="Proteomes" id="UP000037923"/>
    </source>
</evidence>
<evidence type="ECO:0000256" key="1">
    <source>
        <dbReference type="SAM" id="Phobius"/>
    </source>
</evidence>
<name>A0A0M9G9C2_LEPPY</name>
<dbReference type="RefSeq" id="XP_015663678.1">
    <property type="nucleotide sequence ID" value="XM_015798158.1"/>
</dbReference>
<dbReference type="Proteomes" id="UP000037923">
    <property type="component" value="Unassembled WGS sequence"/>
</dbReference>
<gene>
    <name evidence="2" type="ORF">ABB37_01591</name>
</gene>
<comment type="caution">
    <text evidence="2">The sequence shown here is derived from an EMBL/GenBank/DDBJ whole genome shotgun (WGS) entry which is preliminary data.</text>
</comment>
<reference evidence="2 3" key="1">
    <citation type="submission" date="2015-07" db="EMBL/GenBank/DDBJ databases">
        <title>High-quality genome of monoxenous trypanosomatid Leptomonas pyrrhocoris.</title>
        <authorList>
            <person name="Flegontov P."/>
            <person name="Butenko A."/>
            <person name="Firsov S."/>
            <person name="Vlcek C."/>
            <person name="Logacheva M.D."/>
            <person name="Field M."/>
            <person name="Filatov D."/>
            <person name="Flegontova O."/>
            <person name="Gerasimov E."/>
            <person name="Jackson A.P."/>
            <person name="Kelly S."/>
            <person name="Opperdoes F."/>
            <person name="O'Reilly A."/>
            <person name="Votypka J."/>
            <person name="Yurchenko V."/>
            <person name="Lukes J."/>
        </authorList>
    </citation>
    <scope>NUCLEOTIDE SEQUENCE [LARGE SCALE GENOMIC DNA]</scope>
    <source>
        <strain evidence="2">H10</strain>
    </source>
</reference>
<feature type="transmembrane region" description="Helical" evidence="1">
    <location>
        <begin position="40"/>
        <end position="59"/>
    </location>
</feature>
<dbReference type="GeneID" id="26901886"/>
<protein>
    <submittedName>
        <fullName evidence="2">Uncharacterized protein</fullName>
    </submittedName>
</protein>
<keyword evidence="1" id="KW-0472">Membrane</keyword>
<dbReference type="OrthoDB" id="259573at2759"/>
<keyword evidence="1" id="KW-1133">Transmembrane helix</keyword>
<dbReference type="VEuPathDB" id="TriTrypDB:LpyrH10_02_5650"/>
<sequence>MCFPSCCSSTCCKVIYYICLAIVFIYLILCVLLIPQYRYVALMVIAVVVLYATSAWRLLPSERSVVRERAEVLARQQCPPPAEAVTYPHCPTSSTTPAVRFHEPFTSEVRAP</sequence>
<dbReference type="AlphaFoldDB" id="A0A0M9G9C2"/>